<evidence type="ECO:0000313" key="3">
    <source>
        <dbReference type="Proteomes" id="UP000013117"/>
    </source>
</evidence>
<organism evidence="2 3">
    <name type="scientific">Acinetobacter gerneri DSM 14967 = CIP 107464 = MTCC 9824</name>
    <dbReference type="NCBI Taxonomy" id="1120926"/>
    <lineage>
        <taxon>Bacteria</taxon>
        <taxon>Pseudomonadati</taxon>
        <taxon>Pseudomonadota</taxon>
        <taxon>Gammaproteobacteria</taxon>
        <taxon>Moraxellales</taxon>
        <taxon>Moraxellaceae</taxon>
        <taxon>Acinetobacter</taxon>
    </lineage>
</organism>
<dbReference type="InterPro" id="IPR005618">
    <property type="entry name" value="OMPW"/>
</dbReference>
<dbReference type="PATRIC" id="fig|1120926.3.peg.1660"/>
<keyword evidence="3" id="KW-1185">Reference proteome</keyword>
<sequence>MNQWLKAALPAAILLSTNLAHAEGDFKRWSVSAGWMHVMPQGKANPFNVNTSVAEGTNAKIGNITRESFLSTLDPNQVRDNNKNQTVYDRAVWLLDNKTFTNLVYDSATGEIKASNTGSAQINGLESWQNAGTGLEADDVDTLGLTLSYYVNDNVSLQLIGGLPPKVDIQGKGEIVANMTGIASPAGNVQSLVNKQLNLIKDIPITNLGNKSKASSVRAWTPAIEAQYQFGKSGVNKFRPYVGVGLMYAHFSNIKLDSQIGADLVAAGHMIQNIHDGQAGAALDGKTSSANPFVRVKTTDAIAPIVSVGATYDINQNWYGIASVSYAKLNNQANIDVIDANNGNKLIHSSTKIDIDPIITYLGVGYRF</sequence>
<dbReference type="STRING" id="202952.GCA_000747725_01759"/>
<dbReference type="OrthoDB" id="9807574at2"/>
<dbReference type="AlphaFoldDB" id="N8ZRF0"/>
<keyword evidence="1" id="KW-0732">Signal</keyword>
<dbReference type="GO" id="GO:0019867">
    <property type="term" value="C:outer membrane"/>
    <property type="evidence" value="ECO:0007669"/>
    <property type="project" value="InterPro"/>
</dbReference>
<evidence type="ECO:0000313" key="2">
    <source>
        <dbReference type="EMBL" id="ENV34040.1"/>
    </source>
</evidence>
<feature type="chain" id="PRO_5004138182" description="OmpW family protein" evidence="1">
    <location>
        <begin position="23"/>
        <end position="368"/>
    </location>
</feature>
<dbReference type="HOGENOM" id="CLU_042505_5_1_6"/>
<dbReference type="Proteomes" id="UP000013117">
    <property type="component" value="Unassembled WGS sequence"/>
</dbReference>
<reference evidence="2 3" key="1">
    <citation type="submission" date="2013-02" db="EMBL/GenBank/DDBJ databases">
        <title>The Genome Sequence of Acinetobacter gerneri CIP 107464.</title>
        <authorList>
            <consortium name="The Broad Institute Genome Sequencing Platform"/>
            <consortium name="The Broad Institute Genome Sequencing Center for Infectious Disease"/>
            <person name="Cerqueira G."/>
            <person name="Feldgarden M."/>
            <person name="Courvalin P."/>
            <person name="Perichon B."/>
            <person name="Grillot-Courvalin C."/>
            <person name="Clermont D."/>
            <person name="Rocha E."/>
            <person name="Yoon E.-J."/>
            <person name="Nemec A."/>
            <person name="Walker B."/>
            <person name="Young S.K."/>
            <person name="Zeng Q."/>
            <person name="Gargeya S."/>
            <person name="Fitzgerald M."/>
            <person name="Haas B."/>
            <person name="Abouelleil A."/>
            <person name="Alvarado L."/>
            <person name="Arachchi H.M."/>
            <person name="Berlin A.M."/>
            <person name="Chapman S.B."/>
            <person name="Dewar J."/>
            <person name="Goldberg J."/>
            <person name="Griggs A."/>
            <person name="Gujja S."/>
            <person name="Hansen M."/>
            <person name="Howarth C."/>
            <person name="Imamovic A."/>
            <person name="Larimer J."/>
            <person name="McCowan C."/>
            <person name="Murphy C."/>
            <person name="Neiman D."/>
            <person name="Pearson M."/>
            <person name="Priest M."/>
            <person name="Roberts A."/>
            <person name="Saif S."/>
            <person name="Shea T."/>
            <person name="Sisk P."/>
            <person name="Sykes S."/>
            <person name="Wortman J."/>
            <person name="Nusbaum C."/>
            <person name="Birren B."/>
        </authorList>
    </citation>
    <scope>NUCLEOTIDE SEQUENCE [LARGE SCALE GENOMIC DNA]</scope>
    <source>
        <strain evidence="2 3">CIP 107464</strain>
    </source>
</reference>
<protein>
    <recommendedName>
        <fullName evidence="4">OmpW family protein</fullName>
    </recommendedName>
</protein>
<dbReference type="PANTHER" id="PTHR36920">
    <property type="match status" value="1"/>
</dbReference>
<feature type="signal peptide" evidence="1">
    <location>
        <begin position="1"/>
        <end position="22"/>
    </location>
</feature>
<dbReference type="GeneID" id="84209094"/>
<evidence type="ECO:0008006" key="4">
    <source>
        <dbReference type="Google" id="ProtNLM"/>
    </source>
</evidence>
<dbReference type="Pfam" id="PF03922">
    <property type="entry name" value="OmpW"/>
    <property type="match status" value="2"/>
</dbReference>
<comment type="caution">
    <text evidence="2">The sequence shown here is derived from an EMBL/GenBank/DDBJ whole genome shotgun (WGS) entry which is preliminary data.</text>
</comment>
<dbReference type="EMBL" id="APPN01000061">
    <property type="protein sequence ID" value="ENV34040.1"/>
    <property type="molecule type" value="Genomic_DNA"/>
</dbReference>
<evidence type="ECO:0000256" key="1">
    <source>
        <dbReference type="SAM" id="SignalP"/>
    </source>
</evidence>
<dbReference type="eggNOG" id="COG3047">
    <property type="taxonomic scope" value="Bacteria"/>
</dbReference>
<dbReference type="GO" id="GO:0055085">
    <property type="term" value="P:transmembrane transport"/>
    <property type="evidence" value="ECO:0007669"/>
    <property type="project" value="TreeGrafter"/>
</dbReference>
<dbReference type="RefSeq" id="WP_004861482.1">
    <property type="nucleotide sequence ID" value="NZ_ASYY01000039.1"/>
</dbReference>
<accession>N8ZRF0</accession>
<dbReference type="Gene3D" id="2.40.160.20">
    <property type="match status" value="1"/>
</dbReference>
<gene>
    <name evidence="2" type="ORF">F960_01730</name>
</gene>
<proteinExistence type="predicted"/>
<dbReference type="SUPFAM" id="SSF56925">
    <property type="entry name" value="OMPA-like"/>
    <property type="match status" value="1"/>
</dbReference>
<dbReference type="PANTHER" id="PTHR36920:SF1">
    <property type="entry name" value="OUTER MEMBRANE PROTEIN W"/>
    <property type="match status" value="1"/>
</dbReference>
<dbReference type="InterPro" id="IPR011250">
    <property type="entry name" value="OMP/PagP_B-barrel"/>
</dbReference>
<name>N8ZRF0_9GAMM</name>